<dbReference type="Proteomes" id="UP000664417">
    <property type="component" value="Unassembled WGS sequence"/>
</dbReference>
<dbReference type="Gene3D" id="2.40.50.230">
    <property type="entry name" value="Gp5 N-terminal domain"/>
    <property type="match status" value="1"/>
</dbReference>
<feature type="domain" description="Gp5/Type VI secretion system Vgr C-terminal trimerisation" evidence="5">
    <location>
        <begin position="475"/>
        <end position="571"/>
    </location>
</feature>
<evidence type="ECO:0000256" key="2">
    <source>
        <dbReference type="ARBA" id="ARBA00005558"/>
    </source>
</evidence>
<sequence>MSAIKNNVADLLWKSPGSKIQILSLQGHEALSQLYVFKALIKTRDAGLSFAQMLDKEVSIVMMAGPELTSERHFSGIITKFSQARTHHGDVDASNDKWYTYHVEFRPKFWLTTKQSASKVFQEKTSKDIITEVLGDSGVAHEWKLQSDPPERIYTLQYEESDFNFISRLLEHDGINYFFDHKAKKVVFTDYPAGFPDCTPTSNAKYDEEVGMVYAMGEDEVVSDFTYEETIGTGKVVLNDYFYEAAQSDQKVTEVEGAVPNFSKLEQYEHTQNYDNVALGTVYARIRKEENITTSKAAHGRATCRSFCPGHIFTLEKHFRGECNRRWILTETRYNLEQGHFSVHFSAIAADVKVRPERVTPKPRIYGVQTAEVTGPPGAKVYLDDLGRCKLQFHWDREGSKNDRSSMWVRVSNNYAGKDYGIQWIPRIGHEVLVSFVNGDPDLPVVTGRVYNNYNTPPLGPAQKWQNIIKTIKDNHIMFDDQDGKELVDIRAEKDMNTHVLNDNTRTVDHDETIVIGNNRSIEVGKQHDEEIGTSMNIHIGKNLAETVGGQYTENVAKDYKIAVDKNMQRRVKGEDLIKIDKEASLSVGKKYTVGVGKDYFLDVAANGKMDFGKKLNVYSKKDMNFTCDKKAVLKIKDQLTIKVGSVTAVLKKNGDITVKGKKMNFKASSKIKMKGSKINQN</sequence>
<dbReference type="GO" id="GO:0005576">
    <property type="term" value="C:extracellular region"/>
    <property type="evidence" value="ECO:0007669"/>
    <property type="project" value="UniProtKB-SubCell"/>
</dbReference>
<dbReference type="RefSeq" id="WP_207859072.1">
    <property type="nucleotide sequence ID" value="NZ_JAFREP010000009.1"/>
</dbReference>
<accession>A0A8J7U5E9</accession>
<dbReference type="SUPFAM" id="SSF69349">
    <property type="entry name" value="Phage fibre proteins"/>
    <property type="match status" value="1"/>
</dbReference>
<name>A0A8J7U5E9_9BACT</name>
<gene>
    <name evidence="6" type="primary">tssI</name>
    <name evidence="6" type="ORF">J3U88_12335</name>
</gene>
<dbReference type="InterPro" id="IPR006531">
    <property type="entry name" value="Gp5/Vgr_OB"/>
</dbReference>
<dbReference type="InterPro" id="IPR050708">
    <property type="entry name" value="T6SS_VgrG/RHS"/>
</dbReference>
<dbReference type="InterPro" id="IPR037026">
    <property type="entry name" value="Vgr_OB-fold_dom_sf"/>
</dbReference>
<dbReference type="InterPro" id="IPR054030">
    <property type="entry name" value="Gp5_Vgr_C"/>
</dbReference>
<feature type="domain" description="Gp5/Type VI secretion system Vgr protein OB-fold" evidence="4">
    <location>
        <begin position="385"/>
        <end position="451"/>
    </location>
</feature>
<dbReference type="Gene3D" id="4.10.220.110">
    <property type="match status" value="1"/>
</dbReference>
<keyword evidence="7" id="KW-1185">Reference proteome</keyword>
<reference evidence="6" key="1">
    <citation type="submission" date="2021-03" db="EMBL/GenBank/DDBJ databases">
        <authorList>
            <person name="Wang G."/>
        </authorList>
    </citation>
    <scope>NUCLEOTIDE SEQUENCE</scope>
    <source>
        <strain evidence="6">KCTC 12899</strain>
    </source>
</reference>
<comment type="similarity">
    <text evidence="2">Belongs to the VgrG protein family.</text>
</comment>
<comment type="caution">
    <text evidence="6">The sequence shown here is derived from an EMBL/GenBank/DDBJ whole genome shotgun (WGS) entry which is preliminary data.</text>
</comment>
<dbReference type="PANTHER" id="PTHR32305:SF15">
    <property type="entry name" value="PROTEIN RHSA-RELATED"/>
    <property type="match status" value="1"/>
</dbReference>
<dbReference type="Pfam" id="PF04717">
    <property type="entry name" value="Phage_base_V"/>
    <property type="match status" value="1"/>
</dbReference>
<dbReference type="NCBIfam" id="TIGR01646">
    <property type="entry name" value="vgr_GE"/>
    <property type="match status" value="1"/>
</dbReference>
<dbReference type="InterPro" id="IPR017847">
    <property type="entry name" value="T6SS_RhsGE_Vgr_subset"/>
</dbReference>
<protein>
    <submittedName>
        <fullName evidence="6">Type VI secretion system tip protein VgrG</fullName>
    </submittedName>
</protein>
<evidence type="ECO:0000313" key="6">
    <source>
        <dbReference type="EMBL" id="MBO1319251.1"/>
    </source>
</evidence>
<evidence type="ECO:0000256" key="3">
    <source>
        <dbReference type="ARBA" id="ARBA00022525"/>
    </source>
</evidence>
<dbReference type="SUPFAM" id="SSF69255">
    <property type="entry name" value="gp5 N-terminal domain-like"/>
    <property type="match status" value="1"/>
</dbReference>
<evidence type="ECO:0000256" key="1">
    <source>
        <dbReference type="ARBA" id="ARBA00004613"/>
    </source>
</evidence>
<dbReference type="InterPro" id="IPR006533">
    <property type="entry name" value="T6SS_Vgr_RhsGE"/>
</dbReference>
<dbReference type="AlphaFoldDB" id="A0A8J7U5E9"/>
<keyword evidence="3" id="KW-0964">Secreted</keyword>
<organism evidence="6 7">
    <name type="scientific">Acanthopleuribacter pedis</name>
    <dbReference type="NCBI Taxonomy" id="442870"/>
    <lineage>
        <taxon>Bacteria</taxon>
        <taxon>Pseudomonadati</taxon>
        <taxon>Acidobacteriota</taxon>
        <taxon>Holophagae</taxon>
        <taxon>Acanthopleuribacterales</taxon>
        <taxon>Acanthopleuribacteraceae</taxon>
        <taxon>Acanthopleuribacter</taxon>
    </lineage>
</organism>
<comment type="subcellular location">
    <subcellularLocation>
        <location evidence="1">Secreted</location>
    </subcellularLocation>
</comment>
<dbReference type="Gene3D" id="2.30.110.50">
    <property type="match status" value="1"/>
</dbReference>
<proteinExistence type="inferred from homology"/>
<dbReference type="PANTHER" id="PTHR32305">
    <property type="match status" value="1"/>
</dbReference>
<dbReference type="NCBIfam" id="TIGR03361">
    <property type="entry name" value="VI_Rhs_Vgr"/>
    <property type="match status" value="1"/>
</dbReference>
<dbReference type="SUPFAM" id="SSF69279">
    <property type="entry name" value="Phage tail proteins"/>
    <property type="match status" value="2"/>
</dbReference>
<dbReference type="Pfam" id="PF22178">
    <property type="entry name" value="Gp5_trimer_C"/>
    <property type="match status" value="1"/>
</dbReference>
<dbReference type="Gene3D" id="3.55.50.10">
    <property type="entry name" value="Baseplate protein-like domains"/>
    <property type="match status" value="1"/>
</dbReference>
<dbReference type="Pfam" id="PF05954">
    <property type="entry name" value="Phage_GPD"/>
    <property type="match status" value="1"/>
</dbReference>
<dbReference type="EMBL" id="JAFREP010000009">
    <property type="protein sequence ID" value="MBO1319251.1"/>
    <property type="molecule type" value="Genomic_DNA"/>
</dbReference>
<evidence type="ECO:0000313" key="7">
    <source>
        <dbReference type="Proteomes" id="UP000664417"/>
    </source>
</evidence>
<evidence type="ECO:0000259" key="5">
    <source>
        <dbReference type="Pfam" id="PF22178"/>
    </source>
</evidence>
<evidence type="ECO:0000259" key="4">
    <source>
        <dbReference type="Pfam" id="PF04717"/>
    </source>
</evidence>